<dbReference type="PRINTS" id="PR00793">
    <property type="entry name" value="PROAMNOPTASE"/>
</dbReference>
<dbReference type="PIRSF" id="PIRSF005539">
    <property type="entry name" value="Pept_S33_TRI_F1"/>
    <property type="match status" value="1"/>
</dbReference>
<dbReference type="InterPro" id="IPR005945">
    <property type="entry name" value="Pro_imino_pep"/>
</dbReference>
<dbReference type="InterPro" id="IPR002410">
    <property type="entry name" value="Peptidase_S33"/>
</dbReference>
<evidence type="ECO:0000313" key="10">
    <source>
        <dbReference type="EMBL" id="MBM6947438.1"/>
    </source>
</evidence>
<protein>
    <recommendedName>
        <fullName evidence="4 7">Proline iminopeptidase</fullName>
        <shortName evidence="7">PIP</shortName>
        <ecNumber evidence="3 7">3.4.11.5</ecNumber>
    </recommendedName>
    <alternativeName>
        <fullName evidence="6 7">Prolyl aminopeptidase</fullName>
    </alternativeName>
</protein>
<dbReference type="GO" id="GO:0006508">
    <property type="term" value="P:proteolysis"/>
    <property type="evidence" value="ECO:0007669"/>
    <property type="project" value="UniProtKB-KW"/>
</dbReference>
<dbReference type="GO" id="GO:0016020">
    <property type="term" value="C:membrane"/>
    <property type="evidence" value="ECO:0007669"/>
    <property type="project" value="TreeGrafter"/>
</dbReference>
<keyword evidence="7" id="KW-0031">Aminopeptidase</keyword>
<evidence type="ECO:0000256" key="2">
    <source>
        <dbReference type="ARBA" id="ARBA00010088"/>
    </source>
</evidence>
<dbReference type="Pfam" id="PF00561">
    <property type="entry name" value="Abhydrolase_1"/>
    <property type="match status" value="1"/>
</dbReference>
<dbReference type="NCBIfam" id="TIGR01250">
    <property type="entry name" value="pro_imino_pep_2"/>
    <property type="match status" value="1"/>
</dbReference>
<evidence type="ECO:0000256" key="3">
    <source>
        <dbReference type="ARBA" id="ARBA00012568"/>
    </source>
</evidence>
<organism evidence="10 11">
    <name type="scientific">Mordavella massiliensis</name>
    <dbReference type="NCBI Taxonomy" id="1871024"/>
    <lineage>
        <taxon>Bacteria</taxon>
        <taxon>Bacillati</taxon>
        <taxon>Bacillota</taxon>
        <taxon>Clostridia</taxon>
        <taxon>Eubacteriales</taxon>
        <taxon>Clostridiaceae</taxon>
        <taxon>Mordavella</taxon>
    </lineage>
</organism>
<reference evidence="10" key="1">
    <citation type="submission" date="2020-08" db="EMBL/GenBank/DDBJ databases">
        <authorList>
            <person name="Cejkova D."/>
            <person name="Kubasova T."/>
            <person name="Jahodarova E."/>
            <person name="Rychlik I."/>
        </authorList>
    </citation>
    <scope>NUCLEOTIDE SEQUENCE</scope>
    <source>
        <strain evidence="10">An582</strain>
    </source>
</reference>
<keyword evidence="7" id="KW-0645">Protease</keyword>
<dbReference type="AlphaFoldDB" id="A0A939BFM6"/>
<dbReference type="PANTHER" id="PTHR43798">
    <property type="entry name" value="MONOACYLGLYCEROL LIPASE"/>
    <property type="match status" value="1"/>
</dbReference>
<sequence length="293" mass="33077">MKITEGYMPFLGHQTYYRIAGECRDGKAPLLLLHGGPGSTHNYFEVLDALADTGRAIISYDQIGCGNSYLDGHPELWTLETWTRELIALREHLGLDRVHLLGQSWGGMLAIGYLCNCQPDGVASVILSSTLSSASLWAHEQHRRISFLSEEDQQAIADAERTGNFDTPECVRATEHFMLRHCAGEITEESPECMRRPKRSGSEAYLYGWGPNEFTPSGSLKDFEYTDRLHEIRCPALIISGTNDLSSPLVSKTMYDNIPGARWELFDGCRHMCYVEENEKYIRLLTGWMDETE</sequence>
<comment type="caution">
    <text evidence="10">The sequence shown here is derived from an EMBL/GenBank/DDBJ whole genome shotgun (WGS) entry which is preliminary data.</text>
</comment>
<evidence type="ECO:0000313" key="11">
    <source>
        <dbReference type="Proteomes" id="UP000705508"/>
    </source>
</evidence>
<dbReference type="EC" id="3.4.11.5" evidence="3 7"/>
<feature type="active site" description="Proton donor" evidence="8">
    <location>
        <position position="271"/>
    </location>
</feature>
<feature type="active site" evidence="8">
    <location>
        <position position="244"/>
    </location>
</feature>
<evidence type="ECO:0000256" key="1">
    <source>
        <dbReference type="ARBA" id="ARBA00001585"/>
    </source>
</evidence>
<evidence type="ECO:0000256" key="7">
    <source>
        <dbReference type="PIRNR" id="PIRNR005539"/>
    </source>
</evidence>
<evidence type="ECO:0000256" key="8">
    <source>
        <dbReference type="PIRSR" id="PIRSR005539-1"/>
    </source>
</evidence>
<dbReference type="SUPFAM" id="SSF53474">
    <property type="entry name" value="alpha/beta-Hydrolases"/>
    <property type="match status" value="1"/>
</dbReference>
<comment type="catalytic activity">
    <reaction evidence="1 7">
        <text>Release of N-terminal proline from a peptide.</text>
        <dbReference type="EC" id="3.4.11.5"/>
    </reaction>
</comment>
<name>A0A939BFM6_9CLOT</name>
<keyword evidence="5 7" id="KW-0378">Hydrolase</keyword>
<evidence type="ECO:0000259" key="9">
    <source>
        <dbReference type="Pfam" id="PF00561"/>
    </source>
</evidence>
<proteinExistence type="inferred from homology"/>
<dbReference type="RefSeq" id="WP_204905489.1">
    <property type="nucleotide sequence ID" value="NZ_JACJKS010000002.1"/>
</dbReference>
<dbReference type="InterPro" id="IPR029058">
    <property type="entry name" value="AB_hydrolase_fold"/>
</dbReference>
<comment type="function">
    <text evidence="7">Releases the N-terminal proline from various substrates.</text>
</comment>
<feature type="active site" description="Nucleophile" evidence="8">
    <location>
        <position position="104"/>
    </location>
</feature>
<evidence type="ECO:0000256" key="5">
    <source>
        <dbReference type="ARBA" id="ARBA00022801"/>
    </source>
</evidence>
<accession>A0A939BFM6</accession>
<dbReference type="PANTHER" id="PTHR43798:SF33">
    <property type="entry name" value="HYDROLASE, PUTATIVE (AFU_ORTHOLOGUE AFUA_2G14860)-RELATED"/>
    <property type="match status" value="1"/>
</dbReference>
<dbReference type="NCBIfam" id="NF045945">
    <property type="entry name" value="ProImpepLactob"/>
    <property type="match status" value="1"/>
</dbReference>
<evidence type="ECO:0000256" key="4">
    <source>
        <dbReference type="ARBA" id="ARBA00021843"/>
    </source>
</evidence>
<evidence type="ECO:0000256" key="6">
    <source>
        <dbReference type="ARBA" id="ARBA00029605"/>
    </source>
</evidence>
<dbReference type="InterPro" id="IPR000073">
    <property type="entry name" value="AB_hydrolase_1"/>
</dbReference>
<gene>
    <name evidence="10" type="ORF">H6A20_02000</name>
</gene>
<reference evidence="10" key="2">
    <citation type="journal article" date="2021" name="Sci. Rep.">
        <title>The distribution of antibiotic resistance genes in chicken gut microbiota commensals.</title>
        <authorList>
            <person name="Juricova H."/>
            <person name="Matiasovicova J."/>
            <person name="Kubasova T."/>
            <person name="Cejkova D."/>
            <person name="Rychlik I."/>
        </authorList>
    </citation>
    <scope>NUCLEOTIDE SEQUENCE</scope>
    <source>
        <strain evidence="10">An582</strain>
    </source>
</reference>
<dbReference type="InterPro" id="IPR050266">
    <property type="entry name" value="AB_hydrolase_sf"/>
</dbReference>
<dbReference type="Gene3D" id="3.40.50.1820">
    <property type="entry name" value="alpha/beta hydrolase"/>
    <property type="match status" value="1"/>
</dbReference>
<dbReference type="GO" id="GO:0004177">
    <property type="term" value="F:aminopeptidase activity"/>
    <property type="evidence" value="ECO:0007669"/>
    <property type="project" value="UniProtKB-KW"/>
</dbReference>
<dbReference type="EMBL" id="JACJKS010000002">
    <property type="protein sequence ID" value="MBM6947438.1"/>
    <property type="molecule type" value="Genomic_DNA"/>
</dbReference>
<dbReference type="Proteomes" id="UP000705508">
    <property type="component" value="Unassembled WGS sequence"/>
</dbReference>
<feature type="domain" description="AB hydrolase-1" evidence="9">
    <location>
        <begin position="29"/>
        <end position="277"/>
    </location>
</feature>
<comment type="similarity">
    <text evidence="2 7">Belongs to the peptidase S33 family.</text>
</comment>